<evidence type="ECO:0000256" key="2">
    <source>
        <dbReference type="ARBA" id="ARBA00022679"/>
    </source>
</evidence>
<dbReference type="PROSITE" id="PS50011">
    <property type="entry name" value="PROTEIN_KINASE_DOM"/>
    <property type="match status" value="1"/>
</dbReference>
<dbReference type="SUPFAM" id="SSF56112">
    <property type="entry name" value="Protein kinase-like (PK-like)"/>
    <property type="match status" value="1"/>
</dbReference>
<accession>A0AAW1RS87</accession>
<evidence type="ECO:0000256" key="4">
    <source>
        <dbReference type="ARBA" id="ARBA00022777"/>
    </source>
</evidence>
<evidence type="ECO:0000256" key="7">
    <source>
        <dbReference type="PROSITE-ProRule" id="PRU10141"/>
    </source>
</evidence>
<dbReference type="Gene3D" id="1.10.238.10">
    <property type="entry name" value="EF-hand"/>
    <property type="match status" value="1"/>
</dbReference>
<dbReference type="FunFam" id="1.10.238.10:FF:000001">
    <property type="entry name" value="Calmodulin 1"/>
    <property type="match status" value="1"/>
</dbReference>
<dbReference type="CDD" id="cd00051">
    <property type="entry name" value="EFh"/>
    <property type="match status" value="1"/>
</dbReference>
<keyword evidence="5" id="KW-0106">Calcium</keyword>
<dbReference type="Gene3D" id="1.10.510.10">
    <property type="entry name" value="Transferase(Phosphotransferase) domain 1"/>
    <property type="match status" value="1"/>
</dbReference>
<feature type="domain" description="Protein kinase" evidence="8">
    <location>
        <begin position="56"/>
        <end position="319"/>
    </location>
</feature>
<feature type="domain" description="EF-hand" evidence="9">
    <location>
        <begin position="362"/>
        <end position="397"/>
    </location>
</feature>
<keyword evidence="4" id="KW-0418">Kinase</keyword>
<name>A0AAW1RS87_9CHLO</name>
<evidence type="ECO:0000259" key="8">
    <source>
        <dbReference type="PROSITE" id="PS50011"/>
    </source>
</evidence>
<dbReference type="PROSITE" id="PS00018">
    <property type="entry name" value="EF_HAND_1"/>
    <property type="match status" value="3"/>
</dbReference>
<evidence type="ECO:0000256" key="5">
    <source>
        <dbReference type="ARBA" id="ARBA00022837"/>
    </source>
</evidence>
<dbReference type="Gene3D" id="3.30.200.20">
    <property type="entry name" value="Phosphorylase Kinase, domain 1"/>
    <property type="match status" value="1"/>
</dbReference>
<evidence type="ECO:0000313" key="11">
    <source>
        <dbReference type="Proteomes" id="UP001438707"/>
    </source>
</evidence>
<dbReference type="InterPro" id="IPR017441">
    <property type="entry name" value="Protein_kinase_ATP_BS"/>
</dbReference>
<dbReference type="CDD" id="cd05117">
    <property type="entry name" value="STKc_CAMK"/>
    <property type="match status" value="1"/>
</dbReference>
<evidence type="ECO:0000256" key="6">
    <source>
        <dbReference type="ARBA" id="ARBA00022840"/>
    </source>
</evidence>
<dbReference type="GO" id="GO:0005509">
    <property type="term" value="F:calcium ion binding"/>
    <property type="evidence" value="ECO:0007669"/>
    <property type="project" value="InterPro"/>
</dbReference>
<keyword evidence="2" id="KW-0808">Transferase</keyword>
<dbReference type="FunFam" id="1.10.510.10:FF:000571">
    <property type="entry name" value="Maternal embryonic leucine zipper kinase"/>
    <property type="match status" value="1"/>
</dbReference>
<dbReference type="InterPro" id="IPR050205">
    <property type="entry name" value="CDPK_Ser/Thr_kinases"/>
</dbReference>
<dbReference type="InterPro" id="IPR011992">
    <property type="entry name" value="EF-hand-dom_pair"/>
</dbReference>
<dbReference type="GO" id="GO:0004674">
    <property type="term" value="F:protein serine/threonine kinase activity"/>
    <property type="evidence" value="ECO:0007669"/>
    <property type="project" value="UniProtKB-KW"/>
</dbReference>
<dbReference type="EMBL" id="JALJOS010000007">
    <property type="protein sequence ID" value="KAK9836652.1"/>
    <property type="molecule type" value="Genomic_DNA"/>
</dbReference>
<dbReference type="InterPro" id="IPR000719">
    <property type="entry name" value="Prot_kinase_dom"/>
</dbReference>
<keyword evidence="3 7" id="KW-0547">Nucleotide-binding</keyword>
<dbReference type="Pfam" id="PF13499">
    <property type="entry name" value="EF-hand_7"/>
    <property type="match status" value="2"/>
</dbReference>
<organism evidence="10 11">
    <name type="scientific">Apatococcus lobatus</name>
    <dbReference type="NCBI Taxonomy" id="904363"/>
    <lineage>
        <taxon>Eukaryota</taxon>
        <taxon>Viridiplantae</taxon>
        <taxon>Chlorophyta</taxon>
        <taxon>core chlorophytes</taxon>
        <taxon>Trebouxiophyceae</taxon>
        <taxon>Chlorellales</taxon>
        <taxon>Chlorellaceae</taxon>
        <taxon>Apatococcus</taxon>
    </lineage>
</organism>
<dbReference type="Pfam" id="PF00069">
    <property type="entry name" value="Pkinase"/>
    <property type="match status" value="1"/>
</dbReference>
<evidence type="ECO:0000256" key="3">
    <source>
        <dbReference type="ARBA" id="ARBA00022741"/>
    </source>
</evidence>
<evidence type="ECO:0000259" key="9">
    <source>
        <dbReference type="PROSITE" id="PS50222"/>
    </source>
</evidence>
<evidence type="ECO:0000256" key="1">
    <source>
        <dbReference type="ARBA" id="ARBA00022527"/>
    </source>
</evidence>
<dbReference type="SMART" id="SM00220">
    <property type="entry name" value="S_TKc"/>
    <property type="match status" value="1"/>
</dbReference>
<dbReference type="PROSITE" id="PS50222">
    <property type="entry name" value="EF_HAND_2"/>
    <property type="match status" value="3"/>
</dbReference>
<dbReference type="AlphaFoldDB" id="A0AAW1RS87"/>
<proteinExistence type="predicted"/>
<dbReference type="InterPro" id="IPR018247">
    <property type="entry name" value="EF_Hand_1_Ca_BS"/>
</dbReference>
<dbReference type="PANTHER" id="PTHR24349">
    <property type="entry name" value="SERINE/THREONINE-PROTEIN KINASE"/>
    <property type="match status" value="1"/>
</dbReference>
<dbReference type="InterPro" id="IPR011009">
    <property type="entry name" value="Kinase-like_dom_sf"/>
</dbReference>
<evidence type="ECO:0000313" key="10">
    <source>
        <dbReference type="EMBL" id="KAK9836652.1"/>
    </source>
</evidence>
<dbReference type="SMART" id="SM00054">
    <property type="entry name" value="EFh"/>
    <property type="match status" value="3"/>
</dbReference>
<dbReference type="InterPro" id="IPR008271">
    <property type="entry name" value="Ser/Thr_kinase_AS"/>
</dbReference>
<protein>
    <recommendedName>
        <fullName evidence="12">Calcium-dependent protein kinase</fullName>
    </recommendedName>
</protein>
<dbReference type="InterPro" id="IPR002048">
    <property type="entry name" value="EF_hand_dom"/>
</dbReference>
<keyword evidence="1" id="KW-0723">Serine/threonine-protein kinase</keyword>
<comment type="caution">
    <text evidence="10">The sequence shown here is derived from an EMBL/GenBank/DDBJ whole genome shotgun (WGS) entry which is preliminary data.</text>
</comment>
<dbReference type="PROSITE" id="PS00108">
    <property type="entry name" value="PROTEIN_KINASE_ST"/>
    <property type="match status" value="1"/>
</dbReference>
<gene>
    <name evidence="10" type="ORF">WJX74_005363</name>
</gene>
<reference evidence="10 11" key="1">
    <citation type="journal article" date="2024" name="Nat. Commun.">
        <title>Phylogenomics reveals the evolutionary origins of lichenization in chlorophyte algae.</title>
        <authorList>
            <person name="Puginier C."/>
            <person name="Libourel C."/>
            <person name="Otte J."/>
            <person name="Skaloud P."/>
            <person name="Haon M."/>
            <person name="Grisel S."/>
            <person name="Petersen M."/>
            <person name="Berrin J.G."/>
            <person name="Delaux P.M."/>
            <person name="Dal Grande F."/>
            <person name="Keller J."/>
        </authorList>
    </citation>
    <scope>NUCLEOTIDE SEQUENCE [LARGE SCALE GENOMIC DNA]</scope>
    <source>
        <strain evidence="10 11">SAG 2145</strain>
    </source>
</reference>
<feature type="domain" description="EF-hand" evidence="9">
    <location>
        <begin position="472"/>
        <end position="507"/>
    </location>
</feature>
<sequence length="538" mass="60556">MGNLWSQLAECTSAGKLNETYWKYDLASNKPPDVVLKAAEQFLKARKKRTFEEDYEEHAGAIGRGGFAKTVLCTHKATGAKRACKIVRRWDERREPDHRDRRKLVLREIAMLTQLEAHPAIVHLLDAYETDEHFYLVLELCSGGELFEAITKQKHFSEREAALKMHSIVDFLAYSHSKGIVHRDMKPENILLTEKGESAALKIIDFGTSAFCLPGQKLYHKVGTPYYVAPEVLGTGGHDCMVDVWAAGVIMYILLCGYAPFGGNSDQTILAKVRKGQFSMAGHEWTSISSEAKQCLKRMLVVDPTKRITAAELMESPWFRHADRLSNQALGNQVMSRLREFSVMSDLKRLALVVLARTFNDNDVRRLKEVFWEMDKDKEGTVDIEELRSALQQVGIPPPTPKELHNLFKSSAFRDQDRMDFVEFVASMLDSAQVARHVDIMQKTFAHFDTDNDGFITQEELSSMAKEKGFEYGASAVSSMMLEVDLNSDGRIDFQEFQSLFSGQGPASKSSISSPSSSLKQFVTIRTSLPRQSTASVE</sequence>
<dbReference type="PROSITE" id="PS00107">
    <property type="entry name" value="PROTEIN_KINASE_ATP"/>
    <property type="match status" value="1"/>
</dbReference>
<dbReference type="SUPFAM" id="SSF47473">
    <property type="entry name" value="EF-hand"/>
    <property type="match status" value="1"/>
</dbReference>
<evidence type="ECO:0008006" key="12">
    <source>
        <dbReference type="Google" id="ProtNLM"/>
    </source>
</evidence>
<dbReference type="GO" id="GO:0005524">
    <property type="term" value="F:ATP binding"/>
    <property type="evidence" value="ECO:0007669"/>
    <property type="project" value="UniProtKB-UniRule"/>
</dbReference>
<feature type="domain" description="EF-hand" evidence="9">
    <location>
        <begin position="436"/>
        <end position="471"/>
    </location>
</feature>
<keyword evidence="11" id="KW-1185">Reference proteome</keyword>
<keyword evidence="6 7" id="KW-0067">ATP-binding</keyword>
<dbReference type="Proteomes" id="UP001438707">
    <property type="component" value="Unassembled WGS sequence"/>
</dbReference>
<feature type="binding site" evidence="7">
    <location>
        <position position="85"/>
    </location>
    <ligand>
        <name>ATP</name>
        <dbReference type="ChEBI" id="CHEBI:30616"/>
    </ligand>
</feature>